<reference evidence="3 4" key="1">
    <citation type="submission" date="2019-07" db="EMBL/GenBank/DDBJ databases">
        <title>Finished genome of Venturia effusa.</title>
        <authorList>
            <person name="Young C.A."/>
            <person name="Cox M.P."/>
            <person name="Ganley A.R.D."/>
            <person name="David W.J."/>
        </authorList>
    </citation>
    <scope>NUCLEOTIDE SEQUENCE [LARGE SCALE GENOMIC DNA]</scope>
    <source>
        <strain evidence="4">albino</strain>
    </source>
</reference>
<gene>
    <name evidence="3" type="ORF">FKW77_000864</name>
</gene>
<proteinExistence type="predicted"/>
<keyword evidence="2" id="KW-0732">Signal</keyword>
<keyword evidence="4" id="KW-1185">Reference proteome</keyword>
<name>A0A517LQQ5_9PEZI</name>
<protein>
    <submittedName>
        <fullName evidence="3">Uncharacterized protein</fullName>
    </submittedName>
</protein>
<evidence type="ECO:0000313" key="3">
    <source>
        <dbReference type="EMBL" id="QDS77913.1"/>
    </source>
</evidence>
<accession>A0A517LQQ5</accession>
<feature type="signal peptide" evidence="2">
    <location>
        <begin position="1"/>
        <end position="22"/>
    </location>
</feature>
<evidence type="ECO:0000313" key="4">
    <source>
        <dbReference type="Proteomes" id="UP000316270"/>
    </source>
</evidence>
<evidence type="ECO:0000256" key="1">
    <source>
        <dbReference type="SAM" id="MobiDB-lite"/>
    </source>
</evidence>
<dbReference type="EMBL" id="CP042203">
    <property type="protein sequence ID" value="QDS77913.1"/>
    <property type="molecule type" value="Genomic_DNA"/>
</dbReference>
<feature type="chain" id="PRO_5021764564" evidence="2">
    <location>
        <begin position="23"/>
        <end position="190"/>
    </location>
</feature>
<dbReference type="AlphaFoldDB" id="A0A517LQQ5"/>
<feature type="compositionally biased region" description="Low complexity" evidence="1">
    <location>
        <begin position="70"/>
        <end position="85"/>
    </location>
</feature>
<sequence>MIASAFIKVFAVAAMAAGMVSASAVNDGQAVVKRWASDPVTVFSTITVTAPCSAPVVPATSETSVPPPATGTSPTITEPTTASAPGTSSVPGTTLVPGTPGSSFLSFEPSTITSGGTVMTMTPSFTTLTDSVSTSNPTTLSGSITTFSAGTTSKPSVATSTTVSTGGSSANTVCSGVVLGWLLFTMFAAI</sequence>
<organism evidence="3 4">
    <name type="scientific">Venturia effusa</name>
    <dbReference type="NCBI Taxonomy" id="50376"/>
    <lineage>
        <taxon>Eukaryota</taxon>
        <taxon>Fungi</taxon>
        <taxon>Dikarya</taxon>
        <taxon>Ascomycota</taxon>
        <taxon>Pezizomycotina</taxon>
        <taxon>Dothideomycetes</taxon>
        <taxon>Pleosporomycetidae</taxon>
        <taxon>Venturiales</taxon>
        <taxon>Venturiaceae</taxon>
        <taxon>Venturia</taxon>
    </lineage>
</organism>
<dbReference type="OrthoDB" id="10575377at2759"/>
<evidence type="ECO:0000256" key="2">
    <source>
        <dbReference type="SAM" id="SignalP"/>
    </source>
</evidence>
<feature type="region of interest" description="Disordered" evidence="1">
    <location>
        <begin position="56"/>
        <end position="95"/>
    </location>
</feature>
<dbReference type="Proteomes" id="UP000316270">
    <property type="component" value="Chromosome 19"/>
</dbReference>